<protein>
    <recommendedName>
        <fullName evidence="2">DUF7054 domain-containing protein</fullName>
    </recommendedName>
</protein>
<organism evidence="3 4">
    <name type="scientific">Perilla frutescens var. hirtella</name>
    <name type="common">Perilla citriodora</name>
    <name type="synonym">Perilla setoyensis</name>
    <dbReference type="NCBI Taxonomy" id="608512"/>
    <lineage>
        <taxon>Eukaryota</taxon>
        <taxon>Viridiplantae</taxon>
        <taxon>Streptophyta</taxon>
        <taxon>Embryophyta</taxon>
        <taxon>Tracheophyta</taxon>
        <taxon>Spermatophyta</taxon>
        <taxon>Magnoliopsida</taxon>
        <taxon>eudicotyledons</taxon>
        <taxon>Gunneridae</taxon>
        <taxon>Pentapetalae</taxon>
        <taxon>asterids</taxon>
        <taxon>lamiids</taxon>
        <taxon>Lamiales</taxon>
        <taxon>Lamiaceae</taxon>
        <taxon>Nepetoideae</taxon>
        <taxon>Elsholtzieae</taxon>
        <taxon>Perilla</taxon>
    </lineage>
</organism>
<feature type="region of interest" description="Disordered" evidence="1">
    <location>
        <begin position="1"/>
        <end position="32"/>
    </location>
</feature>
<comment type="caution">
    <text evidence="3">The sequence shown here is derived from an EMBL/GenBank/DDBJ whole genome shotgun (WGS) entry which is preliminary data.</text>
</comment>
<evidence type="ECO:0000256" key="1">
    <source>
        <dbReference type="SAM" id="MobiDB-lite"/>
    </source>
</evidence>
<evidence type="ECO:0000259" key="2">
    <source>
        <dbReference type="Pfam" id="PF23156"/>
    </source>
</evidence>
<accession>A0AAD4PG27</accession>
<dbReference type="PANTHER" id="PTHR33270:SF6">
    <property type="entry name" value="OS02G0448600 PROTEIN"/>
    <property type="match status" value="1"/>
</dbReference>
<dbReference type="EMBL" id="SDAM02000009">
    <property type="protein sequence ID" value="KAH6837760.1"/>
    <property type="molecule type" value="Genomic_DNA"/>
</dbReference>
<proteinExistence type="predicted"/>
<dbReference type="Pfam" id="PF23156">
    <property type="entry name" value="DUF7054"/>
    <property type="match status" value="1"/>
</dbReference>
<sequence length="230" mass="25682">MSDRDFRKRNIPANRRTSRSTRPSPPEAGRCLLLKPSESDEVLKSFKSEPFLRSSAGEEAAVVVEVEEEGVLYRPQTCTDIFMRPAEPSQVYNKDAKVVVNVTVEGSPGPVRTMVKLGSDVEETIKLVIKKYNDEGRTPRLHQDGATQFELHHTYFSLQSLKKSDLIGEVGCRSFYLRRQSSSCGENRAGDVSASSNLRSIPTALPFFPSFVGIIVRATQKIWKIFGCIP</sequence>
<name>A0AAD4PG27_PERFH</name>
<dbReference type="PANTHER" id="PTHR33270">
    <property type="entry name" value="BNAC05G50380D PROTEIN"/>
    <property type="match status" value="1"/>
</dbReference>
<evidence type="ECO:0000313" key="3">
    <source>
        <dbReference type="EMBL" id="KAH6837760.1"/>
    </source>
</evidence>
<gene>
    <name evidence="3" type="ORF">C2S53_019307</name>
</gene>
<keyword evidence="4" id="KW-1185">Reference proteome</keyword>
<evidence type="ECO:0000313" key="4">
    <source>
        <dbReference type="Proteomes" id="UP001190926"/>
    </source>
</evidence>
<dbReference type="InterPro" id="IPR040358">
    <property type="entry name" value="At4g22758-like"/>
</dbReference>
<dbReference type="InterPro" id="IPR055482">
    <property type="entry name" value="DUF7054"/>
</dbReference>
<reference evidence="3 4" key="1">
    <citation type="journal article" date="2021" name="Nat. Commun.">
        <title>Incipient diploidization of the medicinal plant Perilla within 10,000 years.</title>
        <authorList>
            <person name="Zhang Y."/>
            <person name="Shen Q."/>
            <person name="Leng L."/>
            <person name="Zhang D."/>
            <person name="Chen S."/>
            <person name="Shi Y."/>
            <person name="Ning Z."/>
            <person name="Chen S."/>
        </authorList>
    </citation>
    <scope>NUCLEOTIDE SEQUENCE [LARGE SCALE GENOMIC DNA]</scope>
    <source>
        <strain evidence="4">cv. PC099</strain>
    </source>
</reference>
<dbReference type="AlphaFoldDB" id="A0AAD4PG27"/>
<dbReference type="Proteomes" id="UP001190926">
    <property type="component" value="Unassembled WGS sequence"/>
</dbReference>
<feature type="domain" description="DUF7054" evidence="2">
    <location>
        <begin position="94"/>
        <end position="178"/>
    </location>
</feature>